<dbReference type="GO" id="GO:0004029">
    <property type="term" value="F:aldehyde dehydrogenase (NAD+) activity"/>
    <property type="evidence" value="ECO:0007669"/>
    <property type="project" value="TreeGrafter"/>
</dbReference>
<dbReference type="GO" id="GO:0005737">
    <property type="term" value="C:cytoplasm"/>
    <property type="evidence" value="ECO:0007669"/>
    <property type="project" value="TreeGrafter"/>
</dbReference>
<dbReference type="Pfam" id="PF01370">
    <property type="entry name" value="Epimerase"/>
    <property type="match status" value="1"/>
</dbReference>
<dbReference type="SUPFAM" id="SSF51735">
    <property type="entry name" value="NAD(P)-binding Rossmann-fold domains"/>
    <property type="match status" value="1"/>
</dbReference>
<dbReference type="OrthoDB" id="10058185at2759"/>
<dbReference type="PANTHER" id="PTHR48079:SF6">
    <property type="entry name" value="NAD(P)-BINDING DOMAIN-CONTAINING PROTEIN-RELATED"/>
    <property type="match status" value="1"/>
</dbReference>
<proteinExistence type="predicted"/>
<keyword evidence="3" id="KW-1185">Reference proteome</keyword>
<evidence type="ECO:0000313" key="3">
    <source>
        <dbReference type="Proteomes" id="UP000193920"/>
    </source>
</evidence>
<feature type="domain" description="NAD-dependent epimerase/dehydratase" evidence="1">
    <location>
        <begin position="13"/>
        <end position="241"/>
    </location>
</feature>
<evidence type="ECO:0000259" key="1">
    <source>
        <dbReference type="Pfam" id="PF01370"/>
    </source>
</evidence>
<dbReference type="PANTHER" id="PTHR48079">
    <property type="entry name" value="PROTEIN YEEZ"/>
    <property type="match status" value="1"/>
</dbReference>
<sequence length="363" mass="39859">MENNNNVRDIIYIITGAAGFLGGTVARKLVESGKRVRAFVLPNDKGAKYLPEQIEIIEGDLCDMESLQNLFDIPEEFDFVCLHIASIVTVDPSFNQKIIDVNVGGTKKIIEMCKSPKCRKLIYCSSTGALKELPKGEKIKEQESFNPDDVIGCYSQSKAMATQAVIDAVKNDGLKACVVFPSGILGPVDYAIGETTKTQLQILKGELPAGIDGSFNLCDVRDLADGIISAIEKGRVGESYILANDEVTFRDFVNLLTEEAGIQPIKTFLPIWLSKVMATTMEISSKITGGKPVMTRFSIYNLARNNDYDCSKAKKELGYKTRSYKETIRDEIQWYKDAGLISNNIIPNNSAIPNSNSNAPSGK</sequence>
<dbReference type="Proteomes" id="UP000193920">
    <property type="component" value="Unassembled WGS sequence"/>
</dbReference>
<dbReference type="InterPro" id="IPR051783">
    <property type="entry name" value="NAD(P)-dependent_oxidoreduct"/>
</dbReference>
<organism evidence="2 3">
    <name type="scientific">Neocallimastix californiae</name>
    <dbReference type="NCBI Taxonomy" id="1754190"/>
    <lineage>
        <taxon>Eukaryota</taxon>
        <taxon>Fungi</taxon>
        <taxon>Fungi incertae sedis</taxon>
        <taxon>Chytridiomycota</taxon>
        <taxon>Chytridiomycota incertae sedis</taxon>
        <taxon>Neocallimastigomycetes</taxon>
        <taxon>Neocallimastigales</taxon>
        <taxon>Neocallimastigaceae</taxon>
        <taxon>Neocallimastix</taxon>
    </lineage>
</organism>
<protein>
    <submittedName>
        <fullName evidence="2">Putative dihydroflavonol 4-reductase</fullName>
    </submittedName>
</protein>
<name>A0A1Y2AXW0_9FUNG</name>
<dbReference type="Gene3D" id="3.40.50.720">
    <property type="entry name" value="NAD(P)-binding Rossmann-like Domain"/>
    <property type="match status" value="1"/>
</dbReference>
<dbReference type="STRING" id="1754190.A0A1Y2AXW0"/>
<dbReference type="AlphaFoldDB" id="A0A1Y2AXW0"/>
<accession>A0A1Y2AXW0</accession>
<dbReference type="InterPro" id="IPR036291">
    <property type="entry name" value="NAD(P)-bd_dom_sf"/>
</dbReference>
<gene>
    <name evidence="2" type="ORF">LY90DRAFT_96047</name>
</gene>
<reference evidence="2 3" key="1">
    <citation type="submission" date="2016-08" db="EMBL/GenBank/DDBJ databases">
        <title>A Parts List for Fungal Cellulosomes Revealed by Comparative Genomics.</title>
        <authorList>
            <consortium name="DOE Joint Genome Institute"/>
            <person name="Haitjema C.H."/>
            <person name="Gilmore S.P."/>
            <person name="Henske J.K."/>
            <person name="Solomon K.V."/>
            <person name="De Groot R."/>
            <person name="Kuo A."/>
            <person name="Mondo S.J."/>
            <person name="Salamov A.A."/>
            <person name="Labutti K."/>
            <person name="Zhao Z."/>
            <person name="Chiniquy J."/>
            <person name="Barry K."/>
            <person name="Brewer H.M."/>
            <person name="Purvine S.O."/>
            <person name="Wright A.T."/>
            <person name="Boxma B."/>
            <person name="Van Alen T."/>
            <person name="Hackstein J.H."/>
            <person name="Baker S.E."/>
            <person name="Grigoriev I.V."/>
            <person name="O'Malley M.A."/>
        </authorList>
    </citation>
    <scope>NUCLEOTIDE SEQUENCE [LARGE SCALE GENOMIC DNA]</scope>
    <source>
        <strain evidence="2 3">G1</strain>
    </source>
</reference>
<evidence type="ECO:0000313" key="2">
    <source>
        <dbReference type="EMBL" id="ORY27408.1"/>
    </source>
</evidence>
<comment type="caution">
    <text evidence="2">The sequence shown here is derived from an EMBL/GenBank/DDBJ whole genome shotgun (WGS) entry which is preliminary data.</text>
</comment>
<dbReference type="InterPro" id="IPR001509">
    <property type="entry name" value="Epimerase_deHydtase"/>
</dbReference>
<dbReference type="EMBL" id="MCOG01000193">
    <property type="protein sequence ID" value="ORY27408.1"/>
    <property type="molecule type" value="Genomic_DNA"/>
</dbReference>